<protein>
    <submittedName>
        <fullName evidence="3">Uncharacterized protein</fullName>
    </submittedName>
</protein>
<dbReference type="Proteomes" id="UP000248349">
    <property type="component" value="Unassembled WGS sequence"/>
</dbReference>
<gene>
    <name evidence="3" type="ORF">BP01DRAFT_99689</name>
</gene>
<name>A0A318Z8I2_9EURO</name>
<feature type="chain" id="PRO_5016352221" evidence="2">
    <location>
        <begin position="16"/>
        <end position="106"/>
    </location>
</feature>
<dbReference type="EMBL" id="KZ821243">
    <property type="protein sequence ID" value="PYH43479.1"/>
    <property type="molecule type" value="Genomic_DNA"/>
</dbReference>
<sequence length="106" mass="12073">MFLLILSLLFSSCSTAPIPQESRYDQKPTIRCTHRQYTASLLISSPQPLDDLESWEHKKSSTPYPSRWDCANPDSAGGRHTRDYHRTITLSNGWSISMDAASRMVR</sequence>
<evidence type="ECO:0000256" key="1">
    <source>
        <dbReference type="SAM" id="MobiDB-lite"/>
    </source>
</evidence>
<feature type="region of interest" description="Disordered" evidence="1">
    <location>
        <begin position="54"/>
        <end position="82"/>
    </location>
</feature>
<organism evidence="3 4">
    <name type="scientific">Aspergillus saccharolyticus JOP 1030-1</name>
    <dbReference type="NCBI Taxonomy" id="1450539"/>
    <lineage>
        <taxon>Eukaryota</taxon>
        <taxon>Fungi</taxon>
        <taxon>Dikarya</taxon>
        <taxon>Ascomycota</taxon>
        <taxon>Pezizomycotina</taxon>
        <taxon>Eurotiomycetes</taxon>
        <taxon>Eurotiomycetidae</taxon>
        <taxon>Eurotiales</taxon>
        <taxon>Aspergillaceae</taxon>
        <taxon>Aspergillus</taxon>
        <taxon>Aspergillus subgen. Circumdati</taxon>
    </lineage>
</organism>
<evidence type="ECO:0000256" key="2">
    <source>
        <dbReference type="SAM" id="SignalP"/>
    </source>
</evidence>
<dbReference type="RefSeq" id="XP_025429461.1">
    <property type="nucleotide sequence ID" value="XM_025580288.1"/>
</dbReference>
<reference evidence="3 4" key="1">
    <citation type="submission" date="2016-12" db="EMBL/GenBank/DDBJ databases">
        <title>The genomes of Aspergillus section Nigri reveals drivers in fungal speciation.</title>
        <authorList>
            <consortium name="DOE Joint Genome Institute"/>
            <person name="Vesth T.C."/>
            <person name="Nybo J."/>
            <person name="Theobald S."/>
            <person name="Brandl J."/>
            <person name="Frisvad J.C."/>
            <person name="Nielsen K.F."/>
            <person name="Lyhne E.K."/>
            <person name="Kogle M.E."/>
            <person name="Kuo A."/>
            <person name="Riley R."/>
            <person name="Clum A."/>
            <person name="Nolan M."/>
            <person name="Lipzen A."/>
            <person name="Salamov A."/>
            <person name="Henrissat B."/>
            <person name="Wiebenga A."/>
            <person name="De Vries R.P."/>
            <person name="Grigoriev I.V."/>
            <person name="Mortensen U.H."/>
            <person name="Andersen M.R."/>
            <person name="Baker S.E."/>
        </authorList>
    </citation>
    <scope>NUCLEOTIDE SEQUENCE [LARGE SCALE GENOMIC DNA]</scope>
    <source>
        <strain evidence="3 4">JOP 1030-1</strain>
    </source>
</reference>
<evidence type="ECO:0000313" key="3">
    <source>
        <dbReference type="EMBL" id="PYH43479.1"/>
    </source>
</evidence>
<proteinExistence type="predicted"/>
<keyword evidence="2" id="KW-0732">Signal</keyword>
<feature type="signal peptide" evidence="2">
    <location>
        <begin position="1"/>
        <end position="15"/>
    </location>
</feature>
<dbReference type="GeneID" id="37081517"/>
<evidence type="ECO:0000313" key="4">
    <source>
        <dbReference type="Proteomes" id="UP000248349"/>
    </source>
</evidence>
<keyword evidence="4" id="KW-1185">Reference proteome</keyword>
<accession>A0A318Z8I2</accession>
<dbReference type="AlphaFoldDB" id="A0A318Z8I2"/>